<gene>
    <name evidence="1" type="ORF">B296_00036993</name>
</gene>
<proteinExistence type="predicted"/>
<evidence type="ECO:0000313" key="2">
    <source>
        <dbReference type="Proteomes" id="UP000287651"/>
    </source>
</evidence>
<comment type="caution">
    <text evidence="1">The sequence shown here is derived from an EMBL/GenBank/DDBJ whole genome shotgun (WGS) entry which is preliminary data.</text>
</comment>
<sequence>MVVHCQPWVAEHFPTYGQGPSVPSRCGSGGISGVVKRLGWALRDVGRGGTINCTNWRICGMMVCIIPTKAWIWWVTPRKASAKMADCPVSKPGGDNLQSLNNLQYRPEVWTKEFPSGGEGELVVEPEGRVGN</sequence>
<dbReference type="Proteomes" id="UP000287651">
    <property type="component" value="Unassembled WGS sequence"/>
</dbReference>
<dbReference type="EMBL" id="AMZH03004829">
    <property type="protein sequence ID" value="RRT68040.1"/>
    <property type="molecule type" value="Genomic_DNA"/>
</dbReference>
<organism evidence="1 2">
    <name type="scientific">Ensete ventricosum</name>
    <name type="common">Abyssinian banana</name>
    <name type="synonym">Musa ensete</name>
    <dbReference type="NCBI Taxonomy" id="4639"/>
    <lineage>
        <taxon>Eukaryota</taxon>
        <taxon>Viridiplantae</taxon>
        <taxon>Streptophyta</taxon>
        <taxon>Embryophyta</taxon>
        <taxon>Tracheophyta</taxon>
        <taxon>Spermatophyta</taxon>
        <taxon>Magnoliopsida</taxon>
        <taxon>Liliopsida</taxon>
        <taxon>Zingiberales</taxon>
        <taxon>Musaceae</taxon>
        <taxon>Ensete</taxon>
    </lineage>
</organism>
<name>A0A426ZVR8_ENSVE</name>
<dbReference type="AlphaFoldDB" id="A0A426ZVR8"/>
<protein>
    <submittedName>
        <fullName evidence="1">Uncharacterized protein</fullName>
    </submittedName>
</protein>
<evidence type="ECO:0000313" key="1">
    <source>
        <dbReference type="EMBL" id="RRT68040.1"/>
    </source>
</evidence>
<reference evidence="1 2" key="1">
    <citation type="journal article" date="2014" name="Agronomy (Basel)">
        <title>A Draft Genome Sequence for Ensete ventricosum, the Drought-Tolerant Tree Against Hunger.</title>
        <authorList>
            <person name="Harrison J."/>
            <person name="Moore K.A."/>
            <person name="Paszkiewicz K."/>
            <person name="Jones T."/>
            <person name="Grant M."/>
            <person name="Ambacheew D."/>
            <person name="Muzemil S."/>
            <person name="Studholme D.J."/>
        </authorList>
    </citation>
    <scope>NUCLEOTIDE SEQUENCE [LARGE SCALE GENOMIC DNA]</scope>
</reference>
<accession>A0A426ZVR8</accession>